<dbReference type="PANTHER" id="PTHR23028">
    <property type="entry name" value="ACETYLTRANSFERASE"/>
    <property type="match status" value="1"/>
</dbReference>
<gene>
    <name evidence="3" type="ORF">EJ05DRAFT_491938</name>
</gene>
<dbReference type="OrthoDB" id="5819582at2759"/>
<feature type="transmembrane region" description="Helical" evidence="1">
    <location>
        <begin position="308"/>
        <end position="325"/>
    </location>
</feature>
<evidence type="ECO:0000259" key="2">
    <source>
        <dbReference type="Pfam" id="PF01757"/>
    </source>
</evidence>
<dbReference type="AlphaFoldDB" id="A0A6A6WH15"/>
<evidence type="ECO:0000313" key="4">
    <source>
        <dbReference type="Proteomes" id="UP000799437"/>
    </source>
</evidence>
<protein>
    <recommendedName>
        <fullName evidence="2">Acyltransferase 3 domain-containing protein</fullName>
    </recommendedName>
</protein>
<dbReference type="Pfam" id="PF01757">
    <property type="entry name" value="Acyl_transf_3"/>
    <property type="match status" value="1"/>
</dbReference>
<reference evidence="3" key="1">
    <citation type="journal article" date="2020" name="Stud. Mycol.">
        <title>101 Dothideomycetes genomes: a test case for predicting lifestyles and emergence of pathogens.</title>
        <authorList>
            <person name="Haridas S."/>
            <person name="Albert R."/>
            <person name="Binder M."/>
            <person name="Bloem J."/>
            <person name="Labutti K."/>
            <person name="Salamov A."/>
            <person name="Andreopoulos B."/>
            <person name="Baker S."/>
            <person name="Barry K."/>
            <person name="Bills G."/>
            <person name="Bluhm B."/>
            <person name="Cannon C."/>
            <person name="Castanera R."/>
            <person name="Culley D."/>
            <person name="Daum C."/>
            <person name="Ezra D."/>
            <person name="Gonzalez J."/>
            <person name="Henrissat B."/>
            <person name="Kuo A."/>
            <person name="Liang C."/>
            <person name="Lipzen A."/>
            <person name="Lutzoni F."/>
            <person name="Magnuson J."/>
            <person name="Mondo S."/>
            <person name="Nolan M."/>
            <person name="Ohm R."/>
            <person name="Pangilinan J."/>
            <person name="Park H.-J."/>
            <person name="Ramirez L."/>
            <person name="Alfaro M."/>
            <person name="Sun H."/>
            <person name="Tritt A."/>
            <person name="Yoshinaga Y."/>
            <person name="Zwiers L.-H."/>
            <person name="Turgeon B."/>
            <person name="Goodwin S."/>
            <person name="Spatafora J."/>
            <person name="Crous P."/>
            <person name="Grigoriev I."/>
        </authorList>
    </citation>
    <scope>NUCLEOTIDE SEQUENCE</scope>
    <source>
        <strain evidence="3">CBS 121739</strain>
    </source>
</reference>
<feature type="transmembrane region" description="Helical" evidence="1">
    <location>
        <begin position="261"/>
        <end position="284"/>
    </location>
</feature>
<dbReference type="PANTHER" id="PTHR23028:SF125">
    <property type="entry name" value="ACYLTRANSFERASE"/>
    <property type="match status" value="1"/>
</dbReference>
<keyword evidence="1" id="KW-1133">Transmembrane helix</keyword>
<feature type="transmembrane region" description="Helical" evidence="1">
    <location>
        <begin position="114"/>
        <end position="133"/>
    </location>
</feature>
<evidence type="ECO:0000313" key="3">
    <source>
        <dbReference type="EMBL" id="KAF2761276.1"/>
    </source>
</evidence>
<dbReference type="Proteomes" id="UP000799437">
    <property type="component" value="Unassembled WGS sequence"/>
</dbReference>
<keyword evidence="1" id="KW-0812">Transmembrane</keyword>
<organism evidence="3 4">
    <name type="scientific">Pseudovirgaria hyperparasitica</name>
    <dbReference type="NCBI Taxonomy" id="470096"/>
    <lineage>
        <taxon>Eukaryota</taxon>
        <taxon>Fungi</taxon>
        <taxon>Dikarya</taxon>
        <taxon>Ascomycota</taxon>
        <taxon>Pezizomycotina</taxon>
        <taxon>Dothideomycetes</taxon>
        <taxon>Dothideomycetes incertae sedis</taxon>
        <taxon>Acrospermales</taxon>
        <taxon>Acrospermaceae</taxon>
        <taxon>Pseudovirgaria</taxon>
    </lineage>
</organism>
<feature type="transmembrane region" description="Helical" evidence="1">
    <location>
        <begin position="226"/>
        <end position="249"/>
    </location>
</feature>
<keyword evidence="1" id="KW-0472">Membrane</keyword>
<feature type="transmembrane region" description="Helical" evidence="1">
    <location>
        <begin position="386"/>
        <end position="405"/>
    </location>
</feature>
<dbReference type="GO" id="GO:0016747">
    <property type="term" value="F:acyltransferase activity, transferring groups other than amino-acyl groups"/>
    <property type="evidence" value="ECO:0007669"/>
    <property type="project" value="InterPro"/>
</dbReference>
<dbReference type="InterPro" id="IPR002656">
    <property type="entry name" value="Acyl_transf_3_dom"/>
</dbReference>
<feature type="transmembrane region" description="Helical" evidence="1">
    <location>
        <begin position="355"/>
        <end position="374"/>
    </location>
</feature>
<name>A0A6A6WH15_9PEZI</name>
<feature type="domain" description="Acyltransferase 3" evidence="2">
    <location>
        <begin position="60"/>
        <end position="419"/>
    </location>
</feature>
<feature type="transmembrane region" description="Helical" evidence="1">
    <location>
        <begin position="162"/>
        <end position="181"/>
    </location>
</feature>
<proteinExistence type="predicted"/>
<dbReference type="RefSeq" id="XP_033603727.1">
    <property type="nucleotide sequence ID" value="XM_033746012.1"/>
</dbReference>
<dbReference type="GeneID" id="54487066"/>
<dbReference type="EMBL" id="ML996567">
    <property type="protein sequence ID" value="KAF2761276.1"/>
    <property type="molecule type" value="Genomic_DNA"/>
</dbReference>
<keyword evidence="4" id="KW-1185">Reference proteome</keyword>
<accession>A0A6A6WH15</accession>
<dbReference type="InterPro" id="IPR050879">
    <property type="entry name" value="Acyltransferase_3"/>
</dbReference>
<evidence type="ECO:0000256" key="1">
    <source>
        <dbReference type="SAM" id="Phobius"/>
    </source>
</evidence>
<sequence>MPVVQEGLLDHPQTWKPASDPPSSPRLRAKSLFWQVVKATRPSFAGLKNERSNTKLRETAYLDGLRGFAAFLVYILHHELWAHSALNHADRILENGFGHHGNFYFACLPFIRNFFTGGHIAVGCFFVISGYVLTLKPLTMINNGEYGKLGDNLASAIFRRWFRLWVPIAIVTFLYATFLHLTDLKGPHQMNTTWLGEVWDWYVELKNYSFVFNMGGKDYFYLNDHIWTIPCELRGSLVVYLACLSFARFSRNARLYAELALLWYFMWIVDGWFVAYFVAGMILADLDVLAKLGNLPRWIVNLAPYQEMIWYSLFMIGMFFAGVPSQSNELEDIRVTPGWYWLSFLKPQAVFAPKWFYLFFGAVPIVAVIPRIHFLKAFFESRFCQFMGRISYCFYLAHGPVLWLVGGRLYSAVGLVREGLDETEFPGWPNAFPIPHIGPLGLESNFLLVNIITLPLTLWLGDVMTKLIDEPCVRAAGNLWRKLQPSSSPSVSLPVPVHACLLAGSRQRQAAQRPHRTMDGYMHGYACHYNADRYHEHGVT</sequence>